<evidence type="ECO:0000313" key="1">
    <source>
        <dbReference type="EMBL" id="TCP07801.1"/>
    </source>
</evidence>
<keyword evidence="2" id="KW-1185">Reference proteome</keyword>
<comment type="caution">
    <text evidence="1">The sequence shown here is derived from an EMBL/GenBank/DDBJ whole genome shotgun (WGS) entry which is preliminary data.</text>
</comment>
<evidence type="ECO:0008006" key="3">
    <source>
        <dbReference type="Google" id="ProtNLM"/>
    </source>
</evidence>
<sequence>MFVAGGAKMSASELYIGEDTDRQFVVVDLSKAATWELFERIRDGMAAIVPEYIPQFEGEYAGGVMSISGLQAEAFVQVSQIIMQACSAAVLQPFNADLKTALEADLRFKNAAV</sequence>
<dbReference type="Proteomes" id="UP000294721">
    <property type="component" value="Unassembled WGS sequence"/>
</dbReference>
<proteinExistence type="predicted"/>
<dbReference type="EMBL" id="SLXE01000006">
    <property type="protein sequence ID" value="TCP07801.1"/>
    <property type="molecule type" value="Genomic_DNA"/>
</dbReference>
<organism evidence="1 2">
    <name type="scientific">Uruburuella suis</name>
    <dbReference type="NCBI Taxonomy" id="252130"/>
    <lineage>
        <taxon>Bacteria</taxon>
        <taxon>Pseudomonadati</taxon>
        <taxon>Pseudomonadota</taxon>
        <taxon>Betaproteobacteria</taxon>
        <taxon>Neisseriales</taxon>
        <taxon>Neisseriaceae</taxon>
        <taxon>Uruburuella</taxon>
    </lineage>
</organism>
<evidence type="ECO:0000313" key="2">
    <source>
        <dbReference type="Proteomes" id="UP000294721"/>
    </source>
</evidence>
<reference evidence="1 2" key="1">
    <citation type="submission" date="2019-03" db="EMBL/GenBank/DDBJ databases">
        <title>Genomic Encyclopedia of Type Strains, Phase IV (KMG-IV): sequencing the most valuable type-strain genomes for metagenomic binning, comparative biology and taxonomic classification.</title>
        <authorList>
            <person name="Goeker M."/>
        </authorList>
    </citation>
    <scope>NUCLEOTIDE SEQUENCE [LARGE SCALE GENOMIC DNA]</scope>
    <source>
        <strain evidence="1 2">DSM 17474</strain>
    </source>
</reference>
<name>A0ABY2C035_9NEIS</name>
<protein>
    <recommendedName>
        <fullName evidence="3">Tail assembly chaperone</fullName>
    </recommendedName>
</protein>
<gene>
    <name evidence="1" type="ORF">EV680_10642</name>
</gene>
<accession>A0ABY2C035</accession>